<dbReference type="InterPro" id="IPR036259">
    <property type="entry name" value="MFS_trans_sf"/>
</dbReference>
<feature type="transmembrane region" description="Helical" evidence="6">
    <location>
        <begin position="348"/>
        <end position="368"/>
    </location>
</feature>
<feature type="transmembrane region" description="Helical" evidence="6">
    <location>
        <begin position="315"/>
        <end position="336"/>
    </location>
</feature>
<keyword evidence="2" id="KW-0813">Transport</keyword>
<sequence>MLTLNYGNFRGSHGVETLPSLSQIWPLFAGVGLALGMGSFDGAALQGIFPYVAGGLSTSSDHALWTLTYFIVHWSLGISLMPWTTARFGMRRVFQVAVIVAMAGTLISAVTDNLWIMLLSRALQGIAAGILVPLSQSLFLRHSPKAHHGMVTIFWSNAMLVPFFFGPAIGGLLATELGYRSIFLLSLPIWGVALFLGSAGVPKDRGDPRTPPFDGWGFGLLYGGLMSMQVVLDQGEQYGWWHSAFILKTTLFAFIFLLLFAWRESETRHPLLQLHFLRRRNYWLGLLLLCLGWAMFMGWASLLPLWAEETLGFNGFWGSAVLVPLALGAIPLSTLMDRLHGLLGLRRLTTLCFAIFAFAYGSAYLSPISSLGDLFWPVLFIGMGVGMLFVPLTMVILSGLSAQEIPSAATTSNFIRVFSANIGVSLLSVYWTRYSALAGDHLRSHVSRFGGHTTLSAQHLHALISAQAGTLSIDNLLRLSMWACLAAAIAAYVFIIPPSTLRSTDGPRNYVEEEEDEFPITAGAPMGEGAGISS</sequence>
<dbReference type="EMBL" id="CP001219">
    <property type="protein sequence ID" value="ACK79519.1"/>
    <property type="molecule type" value="Genomic_DNA"/>
</dbReference>
<dbReference type="PANTHER" id="PTHR42718:SF9">
    <property type="entry name" value="MAJOR FACILITATOR SUPERFAMILY MULTIDRUG TRANSPORTER MFSC"/>
    <property type="match status" value="1"/>
</dbReference>
<organism evidence="8 9">
    <name type="scientific">Acidithiobacillus ferrooxidans (strain ATCC 23270 / DSM 14882 / CIP 104768 / NCIMB 8455)</name>
    <name type="common">Ferrobacillus ferrooxidans (strain ATCC 23270)</name>
    <dbReference type="NCBI Taxonomy" id="243159"/>
    <lineage>
        <taxon>Bacteria</taxon>
        <taxon>Pseudomonadati</taxon>
        <taxon>Pseudomonadota</taxon>
        <taxon>Acidithiobacillia</taxon>
        <taxon>Acidithiobacillales</taxon>
        <taxon>Acidithiobacillaceae</taxon>
        <taxon>Acidithiobacillus</taxon>
    </lineage>
</organism>
<dbReference type="Gene3D" id="1.20.1250.20">
    <property type="entry name" value="MFS general substrate transporter like domains"/>
    <property type="match status" value="1"/>
</dbReference>
<protein>
    <submittedName>
        <fullName evidence="8">Drug resistance transporter,putative, EmrB/QacA subfamily</fullName>
    </submittedName>
</protein>
<dbReference type="PROSITE" id="PS50850">
    <property type="entry name" value="MFS"/>
    <property type="match status" value="1"/>
</dbReference>
<dbReference type="GO" id="GO:0016020">
    <property type="term" value="C:membrane"/>
    <property type="evidence" value="ECO:0007669"/>
    <property type="project" value="UniProtKB-SubCell"/>
</dbReference>
<evidence type="ECO:0000256" key="1">
    <source>
        <dbReference type="ARBA" id="ARBA00004141"/>
    </source>
</evidence>
<dbReference type="eggNOG" id="COG2814">
    <property type="taxonomic scope" value="Bacteria"/>
</dbReference>
<keyword evidence="3 6" id="KW-0812">Transmembrane</keyword>
<dbReference type="InterPro" id="IPR020846">
    <property type="entry name" value="MFS_dom"/>
</dbReference>
<feature type="transmembrane region" description="Helical" evidence="6">
    <location>
        <begin position="479"/>
        <end position="496"/>
    </location>
</feature>
<feature type="transmembrane region" description="Helical" evidence="6">
    <location>
        <begin position="93"/>
        <end position="116"/>
    </location>
</feature>
<feature type="transmembrane region" description="Helical" evidence="6">
    <location>
        <begin position="414"/>
        <end position="432"/>
    </location>
</feature>
<dbReference type="STRING" id="243159.AFE_0171"/>
<dbReference type="PANTHER" id="PTHR42718">
    <property type="entry name" value="MAJOR FACILITATOR SUPERFAMILY MULTIDRUG TRANSPORTER MFSC"/>
    <property type="match status" value="1"/>
</dbReference>
<dbReference type="KEGG" id="afr:AFE_0171"/>
<dbReference type="InterPro" id="IPR011701">
    <property type="entry name" value="MFS"/>
</dbReference>
<feature type="transmembrane region" description="Helical" evidence="6">
    <location>
        <begin position="122"/>
        <end position="140"/>
    </location>
</feature>
<evidence type="ECO:0000256" key="3">
    <source>
        <dbReference type="ARBA" id="ARBA00022692"/>
    </source>
</evidence>
<feature type="transmembrane region" description="Helical" evidence="6">
    <location>
        <begin position="238"/>
        <end position="262"/>
    </location>
</feature>
<dbReference type="PaxDb" id="243159-AFE_0171"/>
<feature type="transmembrane region" description="Helical" evidence="6">
    <location>
        <begin position="374"/>
        <end position="402"/>
    </location>
</feature>
<evidence type="ECO:0000313" key="8">
    <source>
        <dbReference type="EMBL" id="ACK79519.1"/>
    </source>
</evidence>
<dbReference type="GO" id="GO:0022857">
    <property type="term" value="F:transmembrane transporter activity"/>
    <property type="evidence" value="ECO:0007669"/>
    <property type="project" value="InterPro"/>
</dbReference>
<feature type="transmembrane region" description="Helical" evidence="6">
    <location>
        <begin position="27"/>
        <end position="51"/>
    </location>
</feature>
<feature type="transmembrane region" description="Helical" evidence="6">
    <location>
        <begin position="181"/>
        <end position="201"/>
    </location>
</feature>
<feature type="transmembrane region" description="Helical" evidence="6">
    <location>
        <begin position="282"/>
        <end position="303"/>
    </location>
</feature>
<keyword evidence="9" id="KW-1185">Reference proteome</keyword>
<evidence type="ECO:0000259" key="7">
    <source>
        <dbReference type="PROSITE" id="PS50850"/>
    </source>
</evidence>
<gene>
    <name evidence="8" type="ordered locus">AFE_0171</name>
</gene>
<keyword evidence="5 6" id="KW-0472">Membrane</keyword>
<proteinExistence type="predicted"/>
<dbReference type="HOGENOM" id="CLU_000960_28_0_6"/>
<dbReference type="SUPFAM" id="SSF103473">
    <property type="entry name" value="MFS general substrate transporter"/>
    <property type="match status" value="1"/>
</dbReference>
<evidence type="ECO:0000313" key="9">
    <source>
        <dbReference type="Proteomes" id="UP000001362"/>
    </source>
</evidence>
<reference evidence="8 9" key="1">
    <citation type="journal article" date="2008" name="BMC Genomics">
        <title>Acidithiobacillus ferrooxidans metabolism: from genome sequence to industrial applications.</title>
        <authorList>
            <person name="Valdes J."/>
            <person name="Pedroso I."/>
            <person name="Quatrini R."/>
            <person name="Dodson R.J."/>
            <person name="Tettelin H."/>
            <person name="Blake R.II."/>
            <person name="Eisen J.A."/>
            <person name="Holmes D.S."/>
        </authorList>
    </citation>
    <scope>NUCLEOTIDE SEQUENCE [LARGE SCALE GENOMIC DNA]</scope>
    <source>
        <strain evidence="9">ATCC 23270 / DSM 14882 / CIP 104768 / NCIMB 8455</strain>
    </source>
</reference>
<evidence type="ECO:0000256" key="4">
    <source>
        <dbReference type="ARBA" id="ARBA00022989"/>
    </source>
</evidence>
<accession>B7J3R7</accession>
<dbReference type="Gene3D" id="1.20.1720.10">
    <property type="entry name" value="Multidrug resistance protein D"/>
    <property type="match status" value="1"/>
</dbReference>
<evidence type="ECO:0000256" key="2">
    <source>
        <dbReference type="ARBA" id="ARBA00022448"/>
    </source>
</evidence>
<dbReference type="AlphaFoldDB" id="B7J3R7"/>
<keyword evidence="4 6" id="KW-1133">Transmembrane helix</keyword>
<feature type="transmembrane region" description="Helical" evidence="6">
    <location>
        <begin position="213"/>
        <end position="232"/>
    </location>
</feature>
<dbReference type="Pfam" id="PF07690">
    <property type="entry name" value="MFS_1"/>
    <property type="match status" value="1"/>
</dbReference>
<feature type="domain" description="Major facilitator superfamily (MFS) profile" evidence="7">
    <location>
        <begin position="27"/>
        <end position="501"/>
    </location>
</feature>
<comment type="subcellular location">
    <subcellularLocation>
        <location evidence="1">Membrane</location>
        <topology evidence="1">Multi-pass membrane protein</topology>
    </subcellularLocation>
</comment>
<evidence type="ECO:0000256" key="5">
    <source>
        <dbReference type="ARBA" id="ARBA00023136"/>
    </source>
</evidence>
<dbReference type="Proteomes" id="UP000001362">
    <property type="component" value="Chromosome"/>
</dbReference>
<feature type="transmembrane region" description="Helical" evidence="6">
    <location>
        <begin position="63"/>
        <end position="81"/>
    </location>
</feature>
<name>B7J3R7_ACIF2</name>
<evidence type="ECO:0000256" key="6">
    <source>
        <dbReference type="SAM" id="Phobius"/>
    </source>
</evidence>
<feature type="transmembrane region" description="Helical" evidence="6">
    <location>
        <begin position="152"/>
        <end position="175"/>
    </location>
</feature>